<reference evidence="2 3" key="1">
    <citation type="submission" date="2017-08" db="EMBL/GenBank/DDBJ databases">
        <authorList>
            <person name="de Groot N.N."/>
        </authorList>
    </citation>
    <scope>NUCLEOTIDE SEQUENCE [LARGE SCALE GENOMIC DNA]</scope>
    <source>
        <strain evidence="2 3">USBA 855</strain>
    </source>
</reference>
<evidence type="ECO:0000313" key="2">
    <source>
        <dbReference type="EMBL" id="SOC52844.1"/>
    </source>
</evidence>
<evidence type="ECO:0000259" key="1">
    <source>
        <dbReference type="Pfam" id="PF13946"/>
    </source>
</evidence>
<dbReference type="Proteomes" id="UP000219023">
    <property type="component" value="Unassembled WGS sequence"/>
</dbReference>
<feature type="domain" description="DUF4214" evidence="1">
    <location>
        <begin position="45"/>
        <end position="106"/>
    </location>
</feature>
<dbReference type="InterPro" id="IPR038255">
    <property type="entry name" value="PBS_linker_sf"/>
</dbReference>
<dbReference type="AlphaFoldDB" id="A0A285VFD8"/>
<dbReference type="Pfam" id="PF13946">
    <property type="entry name" value="DUF4214"/>
    <property type="match status" value="1"/>
</dbReference>
<name>A0A285VFD8_9GAMM</name>
<evidence type="ECO:0000313" key="3">
    <source>
        <dbReference type="Proteomes" id="UP000219023"/>
    </source>
</evidence>
<organism evidence="2 3">
    <name type="scientific">Chromohalobacter canadensis</name>
    <dbReference type="NCBI Taxonomy" id="141389"/>
    <lineage>
        <taxon>Bacteria</taxon>
        <taxon>Pseudomonadati</taxon>
        <taxon>Pseudomonadota</taxon>
        <taxon>Gammaproteobacteria</taxon>
        <taxon>Oceanospirillales</taxon>
        <taxon>Halomonadaceae</taxon>
        <taxon>Chromohalobacter</taxon>
    </lineage>
</organism>
<accession>A0A285VFD8</accession>
<protein>
    <recommendedName>
        <fullName evidence="1">DUF4214 domain-containing protein</fullName>
    </recommendedName>
</protein>
<dbReference type="RefSeq" id="WP_097021831.1">
    <property type="nucleotide sequence ID" value="NZ_OBQJ01000002.1"/>
</dbReference>
<proteinExistence type="predicted"/>
<dbReference type="OrthoDB" id="5741839at2"/>
<gene>
    <name evidence="2" type="ORF">SAMN05421509_1023</name>
</gene>
<sequence length="309" mass="31911">MPSALAQNDVQLMYVGFYGRPGEPSGVDYWAEEVDQNDGDLSSIAAAFGNSSEFTGRYGDLNDVDLVNNLYQQLFNRDAEPSGIEYWTGELDEGNVSLGNIVVSLINGAQGEDASSVVNKLVAANYYTRNVLDSSEAVENYSSGGTVEDVSETLANVGSDPATVDAAIDEFRGDEEGVQEGENPETAGETLEVLLSGAGASVDDLTTSLGSTVGDTVDGLVTTLTESSGVTSSLTGDEGVLSGLLDNAVVGSDENDGSNPLGDLLADESLLDSLANLDGATDVSGLLSDEGLGFVRKVGFAKVHHAATA</sequence>
<dbReference type="EMBL" id="OBQJ01000002">
    <property type="protein sequence ID" value="SOC52844.1"/>
    <property type="molecule type" value="Genomic_DNA"/>
</dbReference>
<dbReference type="Gene3D" id="1.10.3130.20">
    <property type="entry name" value="Phycobilisome linker domain"/>
    <property type="match status" value="1"/>
</dbReference>
<dbReference type="InterPro" id="IPR025282">
    <property type="entry name" value="DUF4214"/>
</dbReference>